<organism evidence="7 8">
    <name type="scientific">Pseudomonas libanensis</name>
    <dbReference type="NCBI Taxonomy" id="75588"/>
    <lineage>
        <taxon>Bacteria</taxon>
        <taxon>Pseudomonadati</taxon>
        <taxon>Pseudomonadota</taxon>
        <taxon>Gammaproteobacteria</taxon>
        <taxon>Pseudomonadales</taxon>
        <taxon>Pseudomonadaceae</taxon>
        <taxon>Pseudomonas</taxon>
    </lineage>
</organism>
<keyword evidence="4" id="KW-0690">Ribosome biogenesis</keyword>
<feature type="region of interest" description="Disordered" evidence="6">
    <location>
        <begin position="138"/>
        <end position="165"/>
    </location>
</feature>
<dbReference type="Proteomes" id="UP000051446">
    <property type="component" value="Unassembled WGS sequence"/>
</dbReference>
<reference evidence="7 8" key="1">
    <citation type="submission" date="2015-02" db="EMBL/GenBank/DDBJ databases">
        <title>Pseudomonas helleri sp. nov. and Pseudomonas weihenstephanensis sp. nov., isolated from raw cows milk.</title>
        <authorList>
            <person name="von Neubeck M."/>
            <person name="Huptas C."/>
            <person name="Wenning M."/>
            <person name="Scherer S."/>
        </authorList>
    </citation>
    <scope>NUCLEOTIDE SEQUENCE [LARGE SCALE GENOMIC DNA]</scope>
    <source>
        <strain evidence="7 8">DSM 17149</strain>
    </source>
</reference>
<evidence type="ECO:0000256" key="2">
    <source>
        <dbReference type="ARBA" id="ARBA00010740"/>
    </source>
</evidence>
<dbReference type="InterPro" id="IPR039255">
    <property type="entry name" value="YceD_bac"/>
</dbReference>
<dbReference type="PANTHER" id="PTHR38099">
    <property type="entry name" value="LARGE RIBOSOMAL RNA SUBUNIT ACCUMULATION PROTEIN YCED"/>
    <property type="match status" value="1"/>
</dbReference>
<feature type="compositionally biased region" description="Acidic residues" evidence="6">
    <location>
        <begin position="146"/>
        <end position="156"/>
    </location>
</feature>
<evidence type="ECO:0000256" key="6">
    <source>
        <dbReference type="SAM" id="MobiDB-lite"/>
    </source>
</evidence>
<gene>
    <name evidence="7" type="ORF">TU73_26730</name>
</gene>
<comment type="similarity">
    <text evidence="2">Belongs to the DUF177 domain family.</text>
</comment>
<evidence type="ECO:0000256" key="1">
    <source>
        <dbReference type="ARBA" id="ARBA00002868"/>
    </source>
</evidence>
<proteinExistence type="inferred from homology"/>
<dbReference type="PATRIC" id="fig|75588.4.peg.2659"/>
<comment type="caution">
    <text evidence="7">The sequence shown here is derived from an EMBL/GenBank/DDBJ whole genome shotgun (WGS) entry which is preliminary data.</text>
</comment>
<comment type="function">
    <text evidence="1">Plays a role in synthesis, processing and/or stability of 23S rRNA.</text>
</comment>
<accession>A0A0R2Y4T0</accession>
<evidence type="ECO:0000313" key="8">
    <source>
        <dbReference type="Proteomes" id="UP000051446"/>
    </source>
</evidence>
<dbReference type="GO" id="GO:0042254">
    <property type="term" value="P:ribosome biogenesis"/>
    <property type="evidence" value="ECO:0007669"/>
    <property type="project" value="UniProtKB-KW"/>
</dbReference>
<dbReference type="RefSeq" id="WP_032893131.1">
    <property type="nucleotide sequence ID" value="NZ_JYLH01000025.1"/>
</dbReference>
<evidence type="ECO:0000256" key="5">
    <source>
        <dbReference type="ARBA" id="ARBA00031841"/>
    </source>
</evidence>
<dbReference type="EMBL" id="JYLH01000025">
    <property type="protein sequence ID" value="KRP41361.1"/>
    <property type="molecule type" value="Genomic_DNA"/>
</dbReference>
<evidence type="ECO:0000256" key="3">
    <source>
        <dbReference type="ARBA" id="ARBA00015716"/>
    </source>
</evidence>
<protein>
    <recommendedName>
        <fullName evidence="3">Large ribosomal RNA subunit accumulation protein YceD</fullName>
    </recommendedName>
    <alternativeName>
        <fullName evidence="5">23S rRNA accumulation protein YceD</fullName>
    </alternativeName>
</protein>
<name>A0A0R2Y4T0_9PSED</name>
<dbReference type="PANTHER" id="PTHR38099:SF1">
    <property type="entry name" value="LARGE RIBOSOMAL RNA SUBUNIT ACCUMULATION PROTEIN YCED"/>
    <property type="match status" value="1"/>
</dbReference>
<evidence type="ECO:0000256" key="4">
    <source>
        <dbReference type="ARBA" id="ARBA00022517"/>
    </source>
</evidence>
<sequence length="176" mass="19534">MLNDPIPPHVDPRKLADRGTTLQGEVLLADLERLCDPLSDTVGTVQAQFVFERDERKSVVIHSVIDTEVKMVCQRCLELVTLPIHSECSYAVVKEGANTQSLPKGYDVLELGEDPLDLHALIEEELLLALPIVPAHHPEECQQPEGLDDEAEPSEDEVTRSNPFSVLAQLKRDPNV</sequence>
<dbReference type="AlphaFoldDB" id="A0A0R2Y4T0"/>
<dbReference type="GO" id="GO:0005829">
    <property type="term" value="C:cytosol"/>
    <property type="evidence" value="ECO:0007669"/>
    <property type="project" value="TreeGrafter"/>
</dbReference>
<dbReference type="Pfam" id="PF02620">
    <property type="entry name" value="YceD"/>
    <property type="match status" value="1"/>
</dbReference>
<dbReference type="InterPro" id="IPR003772">
    <property type="entry name" value="YceD"/>
</dbReference>
<evidence type="ECO:0000313" key="7">
    <source>
        <dbReference type="EMBL" id="KRP41361.1"/>
    </source>
</evidence>